<dbReference type="AlphaFoldDB" id="A0AAJ7UDD1"/>
<dbReference type="GO" id="GO:0005923">
    <property type="term" value="C:bicellular tight junction"/>
    <property type="evidence" value="ECO:0007669"/>
    <property type="project" value="UniProtKB-SubCell"/>
</dbReference>
<keyword evidence="9" id="KW-1185">Reference proteome</keyword>
<evidence type="ECO:0000256" key="7">
    <source>
        <dbReference type="ARBA" id="ARBA00023136"/>
    </source>
</evidence>
<dbReference type="PANTHER" id="PTHR12002">
    <property type="entry name" value="CLAUDIN"/>
    <property type="match status" value="1"/>
</dbReference>
<feature type="transmembrane region" description="Helical" evidence="8">
    <location>
        <begin position="78"/>
        <end position="98"/>
    </location>
</feature>
<dbReference type="PRINTS" id="PR01077">
    <property type="entry name" value="CLAUDIN"/>
</dbReference>
<protein>
    <recommendedName>
        <fullName evidence="8">Claudin</fullName>
    </recommendedName>
</protein>
<comment type="function">
    <text evidence="8">Claudins function as major constituents of the tight junction complexes that regulate the permeability of epithelia.</text>
</comment>
<feature type="transmembrane region" description="Helical" evidence="8">
    <location>
        <begin position="119"/>
        <end position="138"/>
    </location>
</feature>
<dbReference type="InterPro" id="IPR004031">
    <property type="entry name" value="PMP22/EMP/MP20/Claudin"/>
</dbReference>
<dbReference type="PROSITE" id="PS01346">
    <property type="entry name" value="CLAUDIN"/>
    <property type="match status" value="1"/>
</dbReference>
<dbReference type="KEGG" id="pmrn:116956722"/>
<organism evidence="9 10">
    <name type="scientific">Petromyzon marinus</name>
    <name type="common">Sea lamprey</name>
    <dbReference type="NCBI Taxonomy" id="7757"/>
    <lineage>
        <taxon>Eukaryota</taxon>
        <taxon>Metazoa</taxon>
        <taxon>Chordata</taxon>
        <taxon>Craniata</taxon>
        <taxon>Vertebrata</taxon>
        <taxon>Cyclostomata</taxon>
        <taxon>Hyperoartia</taxon>
        <taxon>Petromyzontiformes</taxon>
        <taxon>Petromyzontidae</taxon>
        <taxon>Petromyzon</taxon>
    </lineage>
</organism>
<comment type="similarity">
    <text evidence="1 8">Belongs to the claudin family.</text>
</comment>
<keyword evidence="6 8" id="KW-1133">Transmembrane helix</keyword>
<dbReference type="RefSeq" id="XP_032834388.1">
    <property type="nucleotide sequence ID" value="XM_032978497.1"/>
</dbReference>
<comment type="subcellular location">
    <subcellularLocation>
        <location evidence="8">Cell junction</location>
        <location evidence="8">Tight junction</location>
    </subcellularLocation>
    <subcellularLocation>
        <location evidence="8">Cell membrane</location>
        <topology evidence="8">Multi-pass membrane protein</topology>
    </subcellularLocation>
</comment>
<accession>A0AAJ7UDD1</accession>
<dbReference type="GO" id="GO:0005886">
    <property type="term" value="C:plasma membrane"/>
    <property type="evidence" value="ECO:0007669"/>
    <property type="project" value="UniProtKB-SubCell"/>
</dbReference>
<evidence type="ECO:0000256" key="2">
    <source>
        <dbReference type="ARBA" id="ARBA00022427"/>
    </source>
</evidence>
<evidence type="ECO:0000256" key="8">
    <source>
        <dbReference type="RuleBase" id="RU060637"/>
    </source>
</evidence>
<comment type="caution">
    <text evidence="8">Lacks conserved residue(s) required for the propagation of feature annotation.</text>
</comment>
<dbReference type="CTD" id="24146"/>
<evidence type="ECO:0000313" key="9">
    <source>
        <dbReference type="Proteomes" id="UP001318040"/>
    </source>
</evidence>
<evidence type="ECO:0000256" key="4">
    <source>
        <dbReference type="ARBA" id="ARBA00022692"/>
    </source>
</evidence>
<keyword evidence="7 8" id="KW-0472">Membrane</keyword>
<keyword evidence="5 8" id="KW-0965">Cell junction</keyword>
<name>A0AAJ7UDD1_PETMA</name>
<dbReference type="GO" id="GO:0005198">
    <property type="term" value="F:structural molecule activity"/>
    <property type="evidence" value="ECO:0007669"/>
    <property type="project" value="InterPro"/>
</dbReference>
<evidence type="ECO:0000256" key="5">
    <source>
        <dbReference type="ARBA" id="ARBA00022949"/>
    </source>
</evidence>
<dbReference type="GeneID" id="116956722"/>
<evidence type="ECO:0000256" key="3">
    <source>
        <dbReference type="ARBA" id="ARBA00022475"/>
    </source>
</evidence>
<evidence type="ECO:0000313" key="10">
    <source>
        <dbReference type="RefSeq" id="XP_032834388.1"/>
    </source>
</evidence>
<dbReference type="Gene3D" id="1.20.140.150">
    <property type="match status" value="1"/>
</dbReference>
<dbReference type="Proteomes" id="UP001318040">
    <property type="component" value="Chromosome 67"/>
</dbReference>
<proteinExistence type="inferred from homology"/>
<keyword evidence="2 8" id="KW-0796">Tight junction</keyword>
<evidence type="ECO:0000256" key="1">
    <source>
        <dbReference type="ARBA" id="ARBA00008295"/>
    </source>
</evidence>
<dbReference type="FunFam" id="1.20.140.150:FF:000001">
    <property type="entry name" value="Claudin"/>
    <property type="match status" value="1"/>
</dbReference>
<sequence length="228" mass="24330">MALDVVGTLLCIAGWTLVGTIITNHYWKVSTVAGSVITTNTIYENLWQACATDSMGVSNCRDFDSMLNLPGHVQACRALVITAIVLGFFGTLLAFLGMRCTNIVSSDAEVKGRIVFSAGIIYILEGLSAIIAVSWYAAQVVAEFFDPFYAGTKYELGPALYMGWAGSGLAILGGGLLCCVCCTGARSSTQRDHTFKYSAARAATPISTATPRTILDMEGQTYARQGYV</sequence>
<dbReference type="InterPro" id="IPR017974">
    <property type="entry name" value="Claudin_CS"/>
</dbReference>
<reference evidence="10" key="1">
    <citation type="submission" date="2025-08" db="UniProtKB">
        <authorList>
            <consortium name="RefSeq"/>
        </authorList>
    </citation>
    <scope>IDENTIFICATION</scope>
    <source>
        <tissue evidence="10">Sperm</tissue>
    </source>
</reference>
<gene>
    <name evidence="10" type="primary">LOC116956722</name>
</gene>
<evidence type="ECO:0000256" key="6">
    <source>
        <dbReference type="ARBA" id="ARBA00022989"/>
    </source>
</evidence>
<keyword evidence="4 8" id="KW-0812">Transmembrane</keyword>
<dbReference type="InterPro" id="IPR006187">
    <property type="entry name" value="Claudin"/>
</dbReference>
<dbReference type="Pfam" id="PF00822">
    <property type="entry name" value="PMP22_Claudin"/>
    <property type="match status" value="1"/>
</dbReference>
<keyword evidence="3 8" id="KW-1003">Cell membrane</keyword>
<feature type="transmembrane region" description="Helical" evidence="8">
    <location>
        <begin position="158"/>
        <end position="182"/>
    </location>
</feature>